<accession>X1QCP9</accession>
<dbReference type="EMBL" id="BARV01043795">
    <property type="protein sequence ID" value="GAI66277.1"/>
    <property type="molecule type" value="Genomic_DNA"/>
</dbReference>
<feature type="region of interest" description="Disordered" evidence="1">
    <location>
        <begin position="1"/>
        <end position="37"/>
    </location>
</feature>
<evidence type="ECO:0000256" key="1">
    <source>
        <dbReference type="SAM" id="MobiDB-lite"/>
    </source>
</evidence>
<sequence>MRKKERRSGKERRSKVDRRKFNDPNYKGHERKKGRNK</sequence>
<protein>
    <submittedName>
        <fullName evidence="2">Uncharacterized protein</fullName>
    </submittedName>
</protein>
<organism evidence="2">
    <name type="scientific">marine sediment metagenome</name>
    <dbReference type="NCBI Taxonomy" id="412755"/>
    <lineage>
        <taxon>unclassified sequences</taxon>
        <taxon>metagenomes</taxon>
        <taxon>ecological metagenomes</taxon>
    </lineage>
</organism>
<reference evidence="2" key="1">
    <citation type="journal article" date="2014" name="Front. Microbiol.">
        <title>High frequency of phylogenetically diverse reductive dehalogenase-homologous genes in deep subseafloor sedimentary metagenomes.</title>
        <authorList>
            <person name="Kawai M."/>
            <person name="Futagami T."/>
            <person name="Toyoda A."/>
            <person name="Takaki Y."/>
            <person name="Nishi S."/>
            <person name="Hori S."/>
            <person name="Arai W."/>
            <person name="Tsubouchi T."/>
            <person name="Morono Y."/>
            <person name="Uchiyama I."/>
            <person name="Ito T."/>
            <person name="Fujiyama A."/>
            <person name="Inagaki F."/>
            <person name="Takami H."/>
        </authorList>
    </citation>
    <scope>NUCLEOTIDE SEQUENCE</scope>
    <source>
        <strain evidence="2">Expedition CK06-06</strain>
    </source>
</reference>
<name>X1QCP9_9ZZZZ</name>
<feature type="compositionally biased region" description="Basic and acidic residues" evidence="1">
    <location>
        <begin position="19"/>
        <end position="28"/>
    </location>
</feature>
<dbReference type="AlphaFoldDB" id="X1QCP9"/>
<feature type="non-terminal residue" evidence="2">
    <location>
        <position position="37"/>
    </location>
</feature>
<comment type="caution">
    <text evidence="2">The sequence shown here is derived from an EMBL/GenBank/DDBJ whole genome shotgun (WGS) entry which is preliminary data.</text>
</comment>
<feature type="compositionally biased region" description="Basic residues" evidence="1">
    <location>
        <begin position="1"/>
        <end position="18"/>
    </location>
</feature>
<evidence type="ECO:0000313" key="2">
    <source>
        <dbReference type="EMBL" id="GAI66277.1"/>
    </source>
</evidence>
<proteinExistence type="predicted"/>
<gene>
    <name evidence="2" type="ORF">S06H3_65187</name>
</gene>